<reference evidence="10" key="1">
    <citation type="submission" date="2017-02" db="UniProtKB">
        <authorList>
            <consortium name="WormBaseParasite"/>
        </authorList>
    </citation>
    <scope>IDENTIFICATION</scope>
</reference>
<evidence type="ECO:0000259" key="7">
    <source>
        <dbReference type="PROSITE" id="PS50157"/>
    </source>
</evidence>
<dbReference type="GO" id="GO:0005634">
    <property type="term" value="C:nucleus"/>
    <property type="evidence" value="ECO:0007669"/>
    <property type="project" value="TreeGrafter"/>
</dbReference>
<keyword evidence="9" id="KW-1185">Reference proteome</keyword>
<feature type="region of interest" description="Disordered" evidence="6">
    <location>
        <begin position="1"/>
        <end position="29"/>
    </location>
</feature>
<dbReference type="PROSITE" id="PS50157">
    <property type="entry name" value="ZINC_FINGER_C2H2_2"/>
    <property type="match status" value="3"/>
</dbReference>
<evidence type="ECO:0000313" key="9">
    <source>
        <dbReference type="Proteomes" id="UP000274131"/>
    </source>
</evidence>
<evidence type="ECO:0000256" key="5">
    <source>
        <dbReference type="PROSITE-ProRule" id="PRU00042"/>
    </source>
</evidence>
<evidence type="ECO:0000256" key="3">
    <source>
        <dbReference type="ARBA" id="ARBA00022771"/>
    </source>
</evidence>
<gene>
    <name evidence="8" type="ORF">EVEC_LOCUS7828</name>
</gene>
<dbReference type="WBParaSite" id="EVEC_0000834401-mRNA-1">
    <property type="protein sequence ID" value="EVEC_0000834401-mRNA-1"/>
    <property type="gene ID" value="EVEC_0000834401"/>
</dbReference>
<feature type="domain" description="C2H2-type" evidence="7">
    <location>
        <begin position="141"/>
        <end position="164"/>
    </location>
</feature>
<proteinExistence type="predicted"/>
<evidence type="ECO:0000256" key="2">
    <source>
        <dbReference type="ARBA" id="ARBA00022737"/>
    </source>
</evidence>
<keyword evidence="4" id="KW-0862">Zinc</keyword>
<dbReference type="PANTHER" id="PTHR24379">
    <property type="entry name" value="KRAB AND ZINC FINGER DOMAIN-CONTAINING"/>
    <property type="match status" value="1"/>
</dbReference>
<dbReference type="STRING" id="51028.A0A0N4VCP4"/>
<accession>A0A0N4VCP4</accession>
<evidence type="ECO:0000256" key="6">
    <source>
        <dbReference type="SAM" id="MobiDB-lite"/>
    </source>
</evidence>
<dbReference type="SMART" id="SM00355">
    <property type="entry name" value="ZnF_C2H2"/>
    <property type="match status" value="8"/>
</dbReference>
<evidence type="ECO:0000256" key="4">
    <source>
        <dbReference type="ARBA" id="ARBA00022833"/>
    </source>
</evidence>
<feature type="domain" description="C2H2-type" evidence="7">
    <location>
        <begin position="570"/>
        <end position="598"/>
    </location>
</feature>
<feature type="domain" description="C2H2-type" evidence="7">
    <location>
        <begin position="39"/>
        <end position="61"/>
    </location>
</feature>
<dbReference type="Proteomes" id="UP000274131">
    <property type="component" value="Unassembled WGS sequence"/>
</dbReference>
<organism evidence="10">
    <name type="scientific">Enterobius vermicularis</name>
    <name type="common">Human pinworm</name>
    <dbReference type="NCBI Taxonomy" id="51028"/>
    <lineage>
        <taxon>Eukaryota</taxon>
        <taxon>Metazoa</taxon>
        <taxon>Ecdysozoa</taxon>
        <taxon>Nematoda</taxon>
        <taxon>Chromadorea</taxon>
        <taxon>Rhabditida</taxon>
        <taxon>Spirurina</taxon>
        <taxon>Oxyuridomorpha</taxon>
        <taxon>Oxyuroidea</taxon>
        <taxon>Oxyuridae</taxon>
        <taxon>Enterobius</taxon>
    </lineage>
</organism>
<feature type="compositionally biased region" description="Low complexity" evidence="6">
    <location>
        <begin position="1"/>
        <end position="17"/>
    </location>
</feature>
<dbReference type="AlphaFoldDB" id="A0A0N4VCP4"/>
<dbReference type="GO" id="GO:0000977">
    <property type="term" value="F:RNA polymerase II transcription regulatory region sequence-specific DNA binding"/>
    <property type="evidence" value="ECO:0007669"/>
    <property type="project" value="TreeGrafter"/>
</dbReference>
<dbReference type="PROSITE" id="PS00028">
    <property type="entry name" value="ZINC_FINGER_C2H2_1"/>
    <property type="match status" value="3"/>
</dbReference>
<protein>
    <submittedName>
        <fullName evidence="10">C2H2-type domain-containing protein</fullName>
    </submittedName>
</protein>
<reference evidence="8 9" key="2">
    <citation type="submission" date="2018-10" db="EMBL/GenBank/DDBJ databases">
        <authorList>
            <consortium name="Pathogen Informatics"/>
        </authorList>
    </citation>
    <scope>NUCLEOTIDE SEQUENCE [LARGE SCALE GENOMIC DNA]</scope>
</reference>
<dbReference type="GO" id="GO:0008270">
    <property type="term" value="F:zinc ion binding"/>
    <property type="evidence" value="ECO:0007669"/>
    <property type="project" value="UniProtKB-KW"/>
</dbReference>
<evidence type="ECO:0000256" key="1">
    <source>
        <dbReference type="ARBA" id="ARBA00022723"/>
    </source>
</evidence>
<sequence>MDQTSNASSSSAASGEASKGEDDDVNPGAQVSRKRELQLQCSRCAQKFITTAALAAHTASHRFDAGHTLPKVYGIPVGTVVFLCRLCCLAYESSAVFKQHSAAHCSLHNCPECSVVAFKERQLQMHTELHRNISNAARLVYVCSRCMQSYSSEESLYHHMLVKHNHPILYFCKHCGFASTDGAMVYLHIVKNDCCLKERRKTDDVTALMGFTSACMFHFQPVQPEVYEREVQTQSKAIVKPSQCIHRSFLPNNERICITCPECDILTGFMKLETENPTFIKKVPASFQPLLRGPDDDGQLLSFMISAWKKQQFSSTPNCGDPIVTTVVPQTIAATASKPVNVTAVPISNVFQASNLSTAFSVRTLAPSSTVTLTPASYTNIPSFPIGQGVTGGYVQPVTTTAAINLRRQPPSTSLNVYQISNIPSASVSGNLSKAPQSSSSFLSATSNHQSPCITLSGPNDCSLAPSEVSGPSSMTAIRFNNLICRPMLQNTVTGDSVINKQFSSLPRPQVPLAVAGRTISSVAPLDREYIMQLADNRLVCVSPECKGIFIDKVALAHVHCLRHKLFQTHFCLECGEGFPDEPSAVKHQIMVHRNSQLPAVELTCPFCPEGNRYNDLDEFADHIKERNPYHRMLRHFLRVRGCTRFFASCEAMNAHQSDHDRAQSGTCCVICGTAQYYWITPVSGTVPRLCHTFLHAFALWSMCRECGLCFPYEPKREQFVGHFMQTHFDPKMSSCNVCKLGIDKLHYKEHAINRHFVRIFCHLEAPDLQKMRAYISVLGMRSDRSRGNVVRIDPELLYYHLGVNRFKKP</sequence>
<evidence type="ECO:0000313" key="10">
    <source>
        <dbReference type="WBParaSite" id="EVEC_0000834401-mRNA-1"/>
    </source>
</evidence>
<dbReference type="OrthoDB" id="5805083at2759"/>
<dbReference type="EMBL" id="UXUI01009111">
    <property type="protein sequence ID" value="VDD93077.1"/>
    <property type="molecule type" value="Genomic_DNA"/>
</dbReference>
<dbReference type="PANTHER" id="PTHR24379:SF127">
    <property type="entry name" value="BLOODY FINGERS-RELATED"/>
    <property type="match status" value="1"/>
</dbReference>
<keyword evidence="3 5" id="KW-0863">Zinc-finger</keyword>
<keyword evidence="2" id="KW-0677">Repeat</keyword>
<keyword evidence="1" id="KW-0479">Metal-binding</keyword>
<dbReference type="InterPro" id="IPR013087">
    <property type="entry name" value="Znf_C2H2_type"/>
</dbReference>
<evidence type="ECO:0000313" key="8">
    <source>
        <dbReference type="EMBL" id="VDD93077.1"/>
    </source>
</evidence>
<name>A0A0N4VCP4_ENTVE</name>
<dbReference type="GO" id="GO:0000981">
    <property type="term" value="F:DNA-binding transcription factor activity, RNA polymerase II-specific"/>
    <property type="evidence" value="ECO:0007669"/>
    <property type="project" value="TreeGrafter"/>
</dbReference>